<evidence type="ECO:0000256" key="1">
    <source>
        <dbReference type="ARBA" id="ARBA00022679"/>
    </source>
</evidence>
<dbReference type="InterPro" id="IPR000719">
    <property type="entry name" value="Prot_kinase_dom"/>
</dbReference>
<dbReference type="AlphaFoldDB" id="A0AAW1QYZ6"/>
<dbReference type="PROSITE" id="PS50011">
    <property type="entry name" value="PROTEIN_KINASE_DOM"/>
    <property type="match status" value="1"/>
</dbReference>
<dbReference type="SUPFAM" id="SSF56112">
    <property type="entry name" value="Protein kinase-like (PK-like)"/>
    <property type="match status" value="1"/>
</dbReference>
<keyword evidence="6" id="KW-0723">Serine/threonine-protein kinase</keyword>
<sequence>MAGQRSLLWPAVSSCTTVFMGPSLSERSLRQQLRANTAYAAYQQRMALALLDVLRGCGLTYMSQADLTIGYVLGSGGFGTVTAATHATRGALAIKGIALVDAQIHTSATEDEAAEYVVRLQDSTYALDGLLAEARFAGRLAECRHLTTACGIVDHDGPFSSGSVFSLALPLIPGGHTLATLMAECLAARRRIPLDLLLDIVQPVLETLVDMHARGVLHLDLKPANVLVETGAGAALTCHVCDLGIAEEVGVGGAAIVDCARGTPGYWCPRLAAGERAVTGAADVYGWGRTLRALADLADPVDGPMAPVARYGPALQRLVAACEDPYPPARATLDDIEAELAQMRWALPTIPEHLRFPAF</sequence>
<feature type="domain" description="Protein kinase" evidence="7">
    <location>
        <begin position="67"/>
        <end position="359"/>
    </location>
</feature>
<feature type="binding site" evidence="5">
    <location>
        <position position="95"/>
    </location>
    <ligand>
        <name>ATP</name>
        <dbReference type="ChEBI" id="CHEBI:30616"/>
    </ligand>
</feature>
<evidence type="ECO:0000256" key="3">
    <source>
        <dbReference type="ARBA" id="ARBA00022777"/>
    </source>
</evidence>
<dbReference type="GO" id="GO:0004674">
    <property type="term" value="F:protein serine/threonine kinase activity"/>
    <property type="evidence" value="ECO:0007669"/>
    <property type="project" value="UniProtKB-KW"/>
</dbReference>
<keyword evidence="9" id="KW-1185">Reference proteome</keyword>
<dbReference type="PANTHER" id="PTHR48011">
    <property type="entry name" value="CCR4-NOT TRANSCRIPTIONAL COMPLEX SUBUNIT CAF120-RELATED"/>
    <property type="match status" value="1"/>
</dbReference>
<dbReference type="PROSITE" id="PS00107">
    <property type="entry name" value="PROTEIN_KINASE_ATP"/>
    <property type="match status" value="1"/>
</dbReference>
<evidence type="ECO:0000256" key="6">
    <source>
        <dbReference type="RuleBase" id="RU000304"/>
    </source>
</evidence>
<dbReference type="PANTHER" id="PTHR48011:SF4">
    <property type="entry name" value="MITOGEN-ACTIVATED PROTEIN KINASE KINASE KINASE 19"/>
    <property type="match status" value="1"/>
</dbReference>
<keyword evidence="1" id="KW-0808">Transferase</keyword>
<protein>
    <recommendedName>
        <fullName evidence="7">Protein kinase domain-containing protein</fullName>
    </recommendedName>
</protein>
<dbReference type="InterPro" id="IPR017441">
    <property type="entry name" value="Protein_kinase_ATP_BS"/>
</dbReference>
<dbReference type="InterPro" id="IPR008271">
    <property type="entry name" value="Ser/Thr_kinase_AS"/>
</dbReference>
<evidence type="ECO:0000256" key="5">
    <source>
        <dbReference type="PROSITE-ProRule" id="PRU10141"/>
    </source>
</evidence>
<evidence type="ECO:0000313" key="9">
    <source>
        <dbReference type="Proteomes" id="UP001445335"/>
    </source>
</evidence>
<dbReference type="Proteomes" id="UP001445335">
    <property type="component" value="Unassembled WGS sequence"/>
</dbReference>
<dbReference type="EMBL" id="JALJOU010000066">
    <property type="protein sequence ID" value="KAK9826352.1"/>
    <property type="molecule type" value="Genomic_DNA"/>
</dbReference>
<keyword evidence="3" id="KW-0418">Kinase</keyword>
<comment type="caution">
    <text evidence="8">The sequence shown here is derived from an EMBL/GenBank/DDBJ whole genome shotgun (WGS) entry which is preliminary data.</text>
</comment>
<dbReference type="GO" id="GO:0005524">
    <property type="term" value="F:ATP binding"/>
    <property type="evidence" value="ECO:0007669"/>
    <property type="project" value="UniProtKB-UniRule"/>
</dbReference>
<proteinExistence type="inferred from homology"/>
<dbReference type="InterPro" id="IPR052751">
    <property type="entry name" value="Plant_MAPKKK"/>
</dbReference>
<comment type="similarity">
    <text evidence="6">Belongs to the protein kinase superfamily.</text>
</comment>
<organism evidence="8 9">
    <name type="scientific">Elliptochloris bilobata</name>
    <dbReference type="NCBI Taxonomy" id="381761"/>
    <lineage>
        <taxon>Eukaryota</taxon>
        <taxon>Viridiplantae</taxon>
        <taxon>Chlorophyta</taxon>
        <taxon>core chlorophytes</taxon>
        <taxon>Trebouxiophyceae</taxon>
        <taxon>Trebouxiophyceae incertae sedis</taxon>
        <taxon>Elliptochloris clade</taxon>
        <taxon>Elliptochloris</taxon>
    </lineage>
</organism>
<dbReference type="Pfam" id="PF00069">
    <property type="entry name" value="Pkinase"/>
    <property type="match status" value="1"/>
</dbReference>
<dbReference type="GO" id="GO:0007165">
    <property type="term" value="P:signal transduction"/>
    <property type="evidence" value="ECO:0007669"/>
    <property type="project" value="TreeGrafter"/>
</dbReference>
<keyword evidence="2 5" id="KW-0547">Nucleotide-binding</keyword>
<evidence type="ECO:0000313" key="8">
    <source>
        <dbReference type="EMBL" id="KAK9826352.1"/>
    </source>
</evidence>
<keyword evidence="4 5" id="KW-0067">ATP-binding</keyword>
<accession>A0AAW1QYZ6</accession>
<evidence type="ECO:0000256" key="2">
    <source>
        <dbReference type="ARBA" id="ARBA00022741"/>
    </source>
</evidence>
<dbReference type="InterPro" id="IPR011009">
    <property type="entry name" value="Kinase-like_dom_sf"/>
</dbReference>
<evidence type="ECO:0000259" key="7">
    <source>
        <dbReference type="PROSITE" id="PS50011"/>
    </source>
</evidence>
<dbReference type="PROSITE" id="PS00108">
    <property type="entry name" value="PROTEIN_KINASE_ST"/>
    <property type="match status" value="1"/>
</dbReference>
<name>A0AAW1QYZ6_9CHLO</name>
<evidence type="ECO:0000256" key="4">
    <source>
        <dbReference type="ARBA" id="ARBA00022840"/>
    </source>
</evidence>
<gene>
    <name evidence="8" type="ORF">WJX81_001326</name>
</gene>
<dbReference type="SMART" id="SM00220">
    <property type="entry name" value="S_TKc"/>
    <property type="match status" value="1"/>
</dbReference>
<reference evidence="8 9" key="1">
    <citation type="journal article" date="2024" name="Nat. Commun.">
        <title>Phylogenomics reveals the evolutionary origins of lichenization in chlorophyte algae.</title>
        <authorList>
            <person name="Puginier C."/>
            <person name="Libourel C."/>
            <person name="Otte J."/>
            <person name="Skaloud P."/>
            <person name="Haon M."/>
            <person name="Grisel S."/>
            <person name="Petersen M."/>
            <person name="Berrin J.G."/>
            <person name="Delaux P.M."/>
            <person name="Dal Grande F."/>
            <person name="Keller J."/>
        </authorList>
    </citation>
    <scope>NUCLEOTIDE SEQUENCE [LARGE SCALE GENOMIC DNA]</scope>
    <source>
        <strain evidence="8 9">SAG 245.80</strain>
    </source>
</reference>
<dbReference type="Gene3D" id="1.10.510.10">
    <property type="entry name" value="Transferase(Phosphotransferase) domain 1"/>
    <property type="match status" value="1"/>
</dbReference>